<proteinExistence type="predicted"/>
<dbReference type="WBParaSite" id="TMUE_3000012627.2">
    <property type="protein sequence ID" value="TMUE_3000012627.2"/>
    <property type="gene ID" value="WBGene00291384"/>
</dbReference>
<feature type="region of interest" description="Disordered" evidence="3">
    <location>
        <begin position="168"/>
        <end position="719"/>
    </location>
</feature>
<protein>
    <submittedName>
        <fullName evidence="6">SH3 domain-containing protein</fullName>
    </submittedName>
</protein>
<evidence type="ECO:0000313" key="6">
    <source>
        <dbReference type="WBParaSite" id="TMUE_3000012627.1"/>
    </source>
</evidence>
<keyword evidence="5" id="KW-1185">Reference proteome</keyword>
<organism evidence="5 6">
    <name type="scientific">Trichuris muris</name>
    <name type="common">Mouse whipworm</name>
    <dbReference type="NCBI Taxonomy" id="70415"/>
    <lineage>
        <taxon>Eukaryota</taxon>
        <taxon>Metazoa</taxon>
        <taxon>Ecdysozoa</taxon>
        <taxon>Nematoda</taxon>
        <taxon>Enoplea</taxon>
        <taxon>Dorylaimia</taxon>
        <taxon>Trichinellida</taxon>
        <taxon>Trichuridae</taxon>
        <taxon>Trichuris</taxon>
    </lineage>
</organism>
<reference evidence="6" key="3">
    <citation type="submission" date="2019-12" db="UniProtKB">
        <authorList>
            <consortium name="WormBaseParasite"/>
        </authorList>
    </citation>
    <scope>IDENTIFICATION</scope>
</reference>
<feature type="compositionally biased region" description="Polar residues" evidence="3">
    <location>
        <begin position="338"/>
        <end position="368"/>
    </location>
</feature>
<dbReference type="PANTHER" id="PTHR23158">
    <property type="entry name" value="MELANOMA INHIBITORY ACTIVITY-RELATED"/>
    <property type="match status" value="1"/>
</dbReference>
<dbReference type="GO" id="GO:0005789">
    <property type="term" value="C:endoplasmic reticulum membrane"/>
    <property type="evidence" value="ECO:0007669"/>
    <property type="project" value="TreeGrafter"/>
</dbReference>
<dbReference type="GO" id="GO:0035459">
    <property type="term" value="P:vesicle cargo loading"/>
    <property type="evidence" value="ECO:0007669"/>
    <property type="project" value="TreeGrafter"/>
</dbReference>
<feature type="compositionally biased region" description="Basic and acidic residues" evidence="3">
    <location>
        <begin position="206"/>
        <end position="230"/>
    </location>
</feature>
<feature type="coiled-coil region" evidence="2">
    <location>
        <begin position="1133"/>
        <end position="1181"/>
    </location>
</feature>
<keyword evidence="1 2" id="KW-0175">Coiled coil</keyword>
<feature type="compositionally biased region" description="Basic and acidic residues" evidence="3">
    <location>
        <begin position="306"/>
        <end position="330"/>
    </location>
</feature>
<feature type="compositionally biased region" description="Polar residues" evidence="3">
    <location>
        <begin position="1453"/>
        <end position="1464"/>
    </location>
</feature>
<feature type="compositionally biased region" description="Polar residues" evidence="3">
    <location>
        <begin position="458"/>
        <end position="467"/>
    </location>
</feature>
<feature type="compositionally biased region" description="Basic and acidic residues" evidence="3">
    <location>
        <begin position="687"/>
        <end position="705"/>
    </location>
</feature>
<dbReference type="WBParaSite" id="TMUE_3000012627.1">
    <property type="protein sequence ID" value="TMUE_3000012627.1"/>
    <property type="gene ID" value="WBGene00291384"/>
</dbReference>
<dbReference type="Proteomes" id="UP000046395">
    <property type="component" value="Unassembled WGS sequence"/>
</dbReference>
<feature type="compositionally biased region" description="Polar residues" evidence="3">
    <location>
        <begin position="235"/>
        <end position="244"/>
    </location>
</feature>
<keyword evidence="4" id="KW-0732">Signal</keyword>
<evidence type="ECO:0000256" key="4">
    <source>
        <dbReference type="SAM" id="SignalP"/>
    </source>
</evidence>
<feature type="compositionally biased region" description="Polar residues" evidence="3">
    <location>
        <begin position="498"/>
        <end position="522"/>
    </location>
</feature>
<evidence type="ECO:0000256" key="1">
    <source>
        <dbReference type="ARBA" id="ARBA00023054"/>
    </source>
</evidence>
<feature type="signal peptide" evidence="4">
    <location>
        <begin position="1"/>
        <end position="18"/>
    </location>
</feature>
<name>A0A5S6R0D9_TRIMR</name>
<feature type="compositionally biased region" description="Basic and acidic residues" evidence="3">
    <location>
        <begin position="1371"/>
        <end position="1383"/>
    </location>
</feature>
<feature type="compositionally biased region" description="Basic and acidic residues" evidence="3">
    <location>
        <begin position="573"/>
        <end position="589"/>
    </location>
</feature>
<dbReference type="GO" id="GO:0009306">
    <property type="term" value="P:protein secretion"/>
    <property type="evidence" value="ECO:0007669"/>
    <property type="project" value="TreeGrafter"/>
</dbReference>
<feature type="coiled-coil region" evidence="2">
    <location>
        <begin position="938"/>
        <end position="1087"/>
    </location>
</feature>
<dbReference type="STRING" id="70415.A0A5S6R0D9"/>
<evidence type="ECO:0000256" key="2">
    <source>
        <dbReference type="SAM" id="Coils"/>
    </source>
</evidence>
<reference evidence="5" key="2">
    <citation type="submission" date="2014-03" db="EMBL/GenBank/DDBJ databases">
        <title>The whipworm genome and dual-species transcriptomics of an intimate host-pathogen interaction.</title>
        <authorList>
            <person name="Foth B.J."/>
            <person name="Tsai I.J."/>
            <person name="Reid A.J."/>
            <person name="Bancroft A.J."/>
            <person name="Nichol S."/>
            <person name="Tracey A."/>
            <person name="Holroyd N."/>
            <person name="Cotton J.A."/>
            <person name="Stanley E.J."/>
            <person name="Zarowiecki M."/>
            <person name="Liu J.Z."/>
            <person name="Huckvale T."/>
            <person name="Cooper P.J."/>
            <person name="Grencis R.K."/>
            <person name="Berriman M."/>
        </authorList>
    </citation>
    <scope>NUCLEOTIDE SEQUENCE [LARGE SCALE GENOMIC DNA]</scope>
    <source>
        <strain evidence="5">Edinburgh</strain>
    </source>
</reference>
<feature type="compositionally biased region" description="Polar residues" evidence="3">
    <location>
        <begin position="1388"/>
        <end position="1399"/>
    </location>
</feature>
<accession>A0A5S6R0D9</accession>
<dbReference type="PANTHER" id="PTHR23158:SF33">
    <property type="entry name" value="TRANSPORT AND GOLGI ORGANIZATION PROTEIN 1"/>
    <property type="match status" value="1"/>
</dbReference>
<feature type="compositionally biased region" description="Basic and acidic residues" evidence="3">
    <location>
        <begin position="1433"/>
        <end position="1447"/>
    </location>
</feature>
<evidence type="ECO:0000313" key="5">
    <source>
        <dbReference type="Proteomes" id="UP000046395"/>
    </source>
</evidence>
<sequence length="1491" mass="164024">MPWVLVFFLSLCSVLVSCEERHASQFNVMCRNDKCSEQLFQTSVKQENGFLDERVLSLKVGDQVNIIGFGSMYYWIGKIANKSGLVNWDKVDDKPLTDFLEANYRSEMCILKETSSDENATVEVASLKFQPLRITTIADYLEHEMDGISILISENARRKYVELKNVTATDGERSRADDKRPGAASTEQKAKPTEVGYVPPPPVTGTDKRNLYGDFEMTVKRNGTERHRTAPGDVTESTGSSRTVVVQEVDASADVQSNASMERSAPPANYNPVLKPIPNVQKEDGNEELLPSVNVGAPPPSPAEEDAVKREQRSAARENAEQLSNEDKQQKFAGDVQPTLNESKPDQTVLSGSKSDEPTLNESKSNQPVPHGSKSDGPTSSESKSDQPVPHGSKSDEPTLNESKSDQPVPRGSKSDEPTSNAVKSDQPVPHGSKSDGPMSSESKFDQPVPHGSKSDEPMSNESNSHQPVPHGSKSDGPTSSESKSDQPVPRGSKSDEPLSNESKSDQSVPHGSKSGEPTLNENKSDQPVPRGSKSDEPMSSESKSDQPVPYGSKSEEPLSNESKSDQPVPRGSKSDEPASNEGKSDKPIPHGSKSDGPTSSESNSDQPVPHGSKSDEPTLNGSKSELAKDPIDESKSMHGDSATVQQRAHEQEHQSISPSLGGGGFAKAGAFAVPSPTEKVTPSVAELKREEDQSLRSSLLDERGTNGQDLPSLPGRDHTDKLMYYFAIPRRMCPRKLASDLLNVSSGVADAEHDSTIPDDNASMGANATDRQVDELPEDGHQTDVNLRTSGHIPAHDERVDDQACYLYPESCPSSPSETKESSIQGKKDHFGMWTIVGTRLVEYFLSACAILSAPLGAAILSAWKQSADGCEPLLVALTILSLLIYVVDCSLAKVFRRRVFVGSIDAVDRHVERLISSCGDIVANEGTTERITSSELQKKEEETNRLAARVRQLESELSSYKEANDFLEEDSARMLKENVELKEKMGDTRDMRRTNAKLEEELRLKVEEIDRLEEERARDLGLIDDLRRMSEEERKQRNRLCEEVERLKGKVSKLGNSKSDLLKEKAELEDRLRSVELESTGLKEMVAKAASLRSAEGCAESGDWTNEDFTMLSSTELWEQIADSSKLHGLINRMKEESAELTSALAKETDSRRALEGEMERLRVERDEMKTSLQQAEMQTMEAATRLKILEEFFEARQKEMQKQLGMQMSIAQQQTEQLESREDLVKGYKEEKEHVEQMLTEVRAEVKDLVKENKRQRLSLERAAQEAWLSSKRHERELEALKLENSNLRAQLISYNGVAPNSVGIEQAAVNNLSMAPLFAAMPPQACLTLPPLPPLPLMPDELGSPELEGSLEGAEFSSFNSLSNHHQWNDWDRSGDGGRRSRNLHSNGRYSNSPSPAAFVGDPLPKGRSTRHKRVVGNGEAGSLSTSKGENRYRLSVERRDMGAEAGSSDPSCETDTSVASPPFLAASGVPVPMARNLPYRPKTMRK</sequence>
<dbReference type="GO" id="GO:0006888">
    <property type="term" value="P:endoplasmic reticulum to Golgi vesicle-mediated transport"/>
    <property type="evidence" value="ECO:0007669"/>
    <property type="project" value="TreeGrafter"/>
</dbReference>
<feature type="compositionally biased region" description="Basic and acidic residues" evidence="3">
    <location>
        <begin position="170"/>
        <end position="181"/>
    </location>
</feature>
<feature type="compositionally biased region" description="Basic and acidic residues" evidence="3">
    <location>
        <begin position="626"/>
        <end position="639"/>
    </location>
</feature>
<dbReference type="GO" id="GO:0070971">
    <property type="term" value="C:endoplasmic reticulum exit site"/>
    <property type="evidence" value="ECO:0007669"/>
    <property type="project" value="TreeGrafter"/>
</dbReference>
<dbReference type="InterPro" id="IPR051500">
    <property type="entry name" value="cTAGE_MIA/OTOR"/>
</dbReference>
<feature type="coiled-coil region" evidence="2">
    <location>
        <begin position="1214"/>
        <end position="1294"/>
    </location>
</feature>
<feature type="chain" id="PRO_5044624392" evidence="4">
    <location>
        <begin position="19"/>
        <end position="1491"/>
    </location>
</feature>
<evidence type="ECO:0000256" key="3">
    <source>
        <dbReference type="SAM" id="MobiDB-lite"/>
    </source>
</evidence>
<feature type="region of interest" description="Disordered" evidence="3">
    <location>
        <begin position="1369"/>
        <end position="1491"/>
    </location>
</feature>
<reference evidence="5" key="1">
    <citation type="submission" date="2013-11" db="EMBL/GenBank/DDBJ databases">
        <authorList>
            <person name="Aslett M."/>
        </authorList>
    </citation>
    <scope>NUCLEOTIDE SEQUENCE [LARGE SCALE GENOMIC DNA]</scope>
    <source>
        <strain evidence="5">Edinburgh</strain>
    </source>
</reference>
<feature type="compositionally biased region" description="Polar residues" evidence="3">
    <location>
        <begin position="596"/>
        <end position="607"/>
    </location>
</feature>